<sequence length="125" mass="14711">MEQSSMPLWLSTFEEDIDTYIFISSRDNKLYQGILRTYDQHGNIFLTHCVEKIIIPERNYFSDIYMFDYSQENKATKEAEDNSEADLVKNQKSLSSENVVLQYKPINQILSYLPDNNQDYAAFDN</sequence>
<evidence type="ECO:0000313" key="3">
    <source>
        <dbReference type="Proteomes" id="UP000182142"/>
    </source>
</evidence>
<dbReference type="Pfam" id="PF01423">
    <property type="entry name" value="LSM"/>
    <property type="match status" value="1"/>
</dbReference>
<protein>
    <submittedName>
        <fullName evidence="2">U6 snRNA-associated Sm-like protein LSm1, putative</fullName>
    </submittedName>
</protein>
<organism evidence="2 3">
    <name type="scientific">Plasmodium knowlesi (strain H)</name>
    <dbReference type="NCBI Taxonomy" id="5851"/>
    <lineage>
        <taxon>Eukaryota</taxon>
        <taxon>Sar</taxon>
        <taxon>Alveolata</taxon>
        <taxon>Apicomplexa</taxon>
        <taxon>Aconoidasida</taxon>
        <taxon>Haemosporida</taxon>
        <taxon>Plasmodiidae</taxon>
        <taxon>Plasmodium</taxon>
        <taxon>Plasmodium (Plasmodium)</taxon>
    </lineage>
</organism>
<dbReference type="Proteomes" id="UP000182142">
    <property type="component" value="Unassembled WGS sequence"/>
</dbReference>
<evidence type="ECO:0000313" key="2">
    <source>
        <dbReference type="EMBL" id="SBO20417.1"/>
    </source>
</evidence>
<dbReference type="SUPFAM" id="SSF50182">
    <property type="entry name" value="Sm-like ribonucleoproteins"/>
    <property type="match status" value="1"/>
</dbReference>
<dbReference type="InterPro" id="IPR010920">
    <property type="entry name" value="LSM_dom_sf"/>
</dbReference>
<proteinExistence type="predicted"/>
<dbReference type="AlphaFoldDB" id="A0A1A7VEG8"/>
<accession>A0A1A7VEG8</accession>
<reference evidence="3" key="1">
    <citation type="submission" date="2016-05" db="EMBL/GenBank/DDBJ databases">
        <authorList>
            <person name="Sharaf H."/>
        </authorList>
    </citation>
    <scope>NUCLEOTIDE SEQUENCE [LARGE SCALE GENOMIC DNA]</scope>
    <source>
        <strain evidence="3">H</strain>
    </source>
</reference>
<evidence type="ECO:0000259" key="1">
    <source>
        <dbReference type="Pfam" id="PF01423"/>
    </source>
</evidence>
<dbReference type="EMBL" id="CWHR02000001">
    <property type="protein sequence ID" value="SBO20417.1"/>
    <property type="molecule type" value="Genomic_DNA"/>
</dbReference>
<name>A0A1A7VEG8_PLAKH</name>
<dbReference type="Gene3D" id="2.30.30.100">
    <property type="match status" value="1"/>
</dbReference>
<feature type="domain" description="Sm" evidence="1">
    <location>
        <begin position="14"/>
        <end position="63"/>
    </location>
</feature>
<dbReference type="InterPro" id="IPR001163">
    <property type="entry name" value="Sm_dom_euk/arc"/>
</dbReference>
<gene>
    <name evidence="2" type="ORF">PKNA1_H1_0922200</name>
</gene>